<dbReference type="EMBL" id="JAAZSR010000386">
    <property type="protein sequence ID" value="NKX52050.1"/>
    <property type="molecule type" value="Genomic_DNA"/>
</dbReference>
<evidence type="ECO:0000256" key="2">
    <source>
        <dbReference type="ARBA" id="ARBA00006448"/>
    </source>
</evidence>
<gene>
    <name evidence="8" type="ORF">HER39_16050</name>
</gene>
<evidence type="ECO:0000256" key="5">
    <source>
        <dbReference type="ARBA" id="ARBA00022989"/>
    </source>
</evidence>
<keyword evidence="4" id="KW-0812">Transmembrane</keyword>
<comment type="similarity">
    <text evidence="2">Belongs to the UPF0702 family.</text>
</comment>
<keyword evidence="6" id="KW-0472">Membrane</keyword>
<comment type="caution">
    <text evidence="8">The sequence shown here is derived from an EMBL/GenBank/DDBJ whole genome shotgun (WGS) entry which is preliminary data.</text>
</comment>
<keyword evidence="5" id="KW-1133">Transmembrane helix</keyword>
<evidence type="ECO:0000256" key="4">
    <source>
        <dbReference type="ARBA" id="ARBA00022692"/>
    </source>
</evidence>
<evidence type="ECO:0000313" key="8">
    <source>
        <dbReference type="EMBL" id="NKX52050.1"/>
    </source>
</evidence>
<sequence length="96" mass="10260">QFLVAWVSARRPRLRSLLTSEPALLLRDGYMEPEALRRNRLTESEVLQAIRGSGSGDVGDIAAVVLETNGKLSVITKSKLGSGSALKGVRGATSRP</sequence>
<reference evidence="8 9" key="1">
    <citation type="submission" date="2020-04" db="EMBL/GenBank/DDBJ databases">
        <authorList>
            <person name="Liu S."/>
        </authorList>
    </citation>
    <scope>NUCLEOTIDE SEQUENCE [LARGE SCALE GENOMIC DNA]</scope>
    <source>
        <strain evidence="8 9">CGMCC 1.15091</strain>
    </source>
</reference>
<keyword evidence="3" id="KW-1003">Cell membrane</keyword>
<dbReference type="Pfam" id="PF04239">
    <property type="entry name" value="DUF421"/>
    <property type="match status" value="1"/>
</dbReference>
<evidence type="ECO:0000259" key="7">
    <source>
        <dbReference type="Pfam" id="PF04239"/>
    </source>
</evidence>
<proteinExistence type="inferred from homology"/>
<dbReference type="Gene3D" id="3.30.240.20">
    <property type="entry name" value="bsu07140 like domains"/>
    <property type="match status" value="1"/>
</dbReference>
<organism evidence="8 9">
    <name type="scientific">Arthrobacter deserti</name>
    <dbReference type="NCBI Taxonomy" id="1742687"/>
    <lineage>
        <taxon>Bacteria</taxon>
        <taxon>Bacillati</taxon>
        <taxon>Actinomycetota</taxon>
        <taxon>Actinomycetes</taxon>
        <taxon>Micrococcales</taxon>
        <taxon>Micrococcaceae</taxon>
        <taxon>Arthrobacter</taxon>
    </lineage>
</organism>
<dbReference type="InterPro" id="IPR023090">
    <property type="entry name" value="UPF0702_alpha/beta_dom_sf"/>
</dbReference>
<accession>A0ABX1JTM9</accession>
<keyword evidence="9" id="KW-1185">Reference proteome</keyword>
<protein>
    <submittedName>
        <fullName evidence="8">DUF421 domain-containing protein</fullName>
    </submittedName>
</protein>
<evidence type="ECO:0000256" key="3">
    <source>
        <dbReference type="ARBA" id="ARBA00022475"/>
    </source>
</evidence>
<dbReference type="PANTHER" id="PTHR34582:SF6">
    <property type="entry name" value="UPF0702 TRANSMEMBRANE PROTEIN YCAP"/>
    <property type="match status" value="1"/>
</dbReference>
<evidence type="ECO:0000256" key="1">
    <source>
        <dbReference type="ARBA" id="ARBA00004651"/>
    </source>
</evidence>
<dbReference type="InterPro" id="IPR007353">
    <property type="entry name" value="DUF421"/>
</dbReference>
<dbReference type="Proteomes" id="UP000523795">
    <property type="component" value="Unassembled WGS sequence"/>
</dbReference>
<evidence type="ECO:0000256" key="6">
    <source>
        <dbReference type="ARBA" id="ARBA00023136"/>
    </source>
</evidence>
<feature type="non-terminal residue" evidence="8">
    <location>
        <position position="1"/>
    </location>
</feature>
<name>A0ABX1JTM9_9MICC</name>
<dbReference type="PANTHER" id="PTHR34582">
    <property type="entry name" value="UPF0702 TRANSMEMBRANE PROTEIN YCAP"/>
    <property type="match status" value="1"/>
</dbReference>
<evidence type="ECO:0000313" key="9">
    <source>
        <dbReference type="Proteomes" id="UP000523795"/>
    </source>
</evidence>
<feature type="domain" description="YetF C-terminal" evidence="7">
    <location>
        <begin position="12"/>
        <end position="79"/>
    </location>
</feature>
<comment type="subcellular location">
    <subcellularLocation>
        <location evidence="1">Cell membrane</location>
        <topology evidence="1">Multi-pass membrane protein</topology>
    </subcellularLocation>
</comment>